<dbReference type="PANTHER" id="PTHR23137:SF36">
    <property type="entry name" value="VESICLE TRANSPORT PROTEIN SFT2C"/>
    <property type="match status" value="1"/>
</dbReference>
<dbReference type="GO" id="GO:0005737">
    <property type="term" value="C:cytoplasm"/>
    <property type="evidence" value="ECO:0007669"/>
    <property type="project" value="UniProtKB-ARBA"/>
</dbReference>
<evidence type="ECO:0000256" key="7">
    <source>
        <dbReference type="ARBA" id="ARBA00025800"/>
    </source>
</evidence>
<organism evidence="9 10">
    <name type="scientific">Tagetes erecta</name>
    <name type="common">African marigold</name>
    <dbReference type="NCBI Taxonomy" id="13708"/>
    <lineage>
        <taxon>Eukaryota</taxon>
        <taxon>Viridiplantae</taxon>
        <taxon>Streptophyta</taxon>
        <taxon>Embryophyta</taxon>
        <taxon>Tracheophyta</taxon>
        <taxon>Spermatophyta</taxon>
        <taxon>Magnoliopsida</taxon>
        <taxon>eudicotyledons</taxon>
        <taxon>Gunneridae</taxon>
        <taxon>Pentapetalae</taxon>
        <taxon>asterids</taxon>
        <taxon>campanulids</taxon>
        <taxon>Asterales</taxon>
        <taxon>Asteraceae</taxon>
        <taxon>Asteroideae</taxon>
        <taxon>Heliantheae alliance</taxon>
        <taxon>Tageteae</taxon>
        <taxon>Tagetes</taxon>
    </lineage>
</organism>
<keyword evidence="5 8" id="KW-1133">Transmembrane helix</keyword>
<feature type="transmembrane region" description="Helical" evidence="8">
    <location>
        <begin position="90"/>
        <end position="115"/>
    </location>
</feature>
<comment type="caution">
    <text evidence="9">The sequence shown here is derived from an EMBL/GenBank/DDBJ whole genome shotgun (WGS) entry which is preliminary data.</text>
</comment>
<evidence type="ECO:0000256" key="4">
    <source>
        <dbReference type="ARBA" id="ARBA00022927"/>
    </source>
</evidence>
<evidence type="ECO:0000256" key="3">
    <source>
        <dbReference type="ARBA" id="ARBA00022692"/>
    </source>
</evidence>
<comment type="subcellular location">
    <subcellularLocation>
        <location evidence="1 8">Membrane</location>
        <topology evidence="1 8">Multi-pass membrane protein</topology>
    </subcellularLocation>
</comment>
<feature type="transmembrane region" description="Helical" evidence="8">
    <location>
        <begin position="155"/>
        <end position="173"/>
    </location>
</feature>
<comment type="function">
    <text evidence="8">May be involved in fusion of retrograde transport vesicles derived from an endocytic compartment with the Golgi complex.</text>
</comment>
<dbReference type="Pfam" id="PF04178">
    <property type="entry name" value="Got1"/>
    <property type="match status" value="1"/>
</dbReference>
<keyword evidence="2 8" id="KW-0813">Transport</keyword>
<feature type="transmembrane region" description="Helical" evidence="8">
    <location>
        <begin position="121"/>
        <end position="143"/>
    </location>
</feature>
<evidence type="ECO:0000313" key="9">
    <source>
        <dbReference type="EMBL" id="KAK1439743.1"/>
    </source>
</evidence>
<name>A0AAD8PAN0_TARER</name>
<dbReference type="GO" id="GO:0016192">
    <property type="term" value="P:vesicle-mediated transport"/>
    <property type="evidence" value="ECO:0007669"/>
    <property type="project" value="InterPro"/>
</dbReference>
<dbReference type="AlphaFoldDB" id="A0AAD8PAN0"/>
<sequence>MHKTAQAWFTGGPSLKNSDLTTQTPSLLADWNAYAASSQSDQDLDSSGFDLEAAVRSKVSGTFDVVSKGVRDIPGNFQSATSNVPTGKSLVTFGMLLAVGVFLVFIAVTVFLPVMVLVPQKFAICFTIGCALIIASFFALKGYRTQFAHMTSKERLPITLGFIGSMVGTIYVSMVLHSYVLSVLFSMLQVISLSYYAISYFPGGSAGVKFFTSAITSSILRCFGR</sequence>
<evidence type="ECO:0000256" key="1">
    <source>
        <dbReference type="ARBA" id="ARBA00004141"/>
    </source>
</evidence>
<evidence type="ECO:0000256" key="6">
    <source>
        <dbReference type="ARBA" id="ARBA00023136"/>
    </source>
</evidence>
<evidence type="ECO:0000313" key="10">
    <source>
        <dbReference type="Proteomes" id="UP001229421"/>
    </source>
</evidence>
<dbReference type="EMBL" id="JAUHHV010000001">
    <property type="protein sequence ID" value="KAK1439743.1"/>
    <property type="molecule type" value="Genomic_DNA"/>
</dbReference>
<dbReference type="GO" id="GO:0016020">
    <property type="term" value="C:membrane"/>
    <property type="evidence" value="ECO:0007669"/>
    <property type="project" value="UniProtKB-SubCell"/>
</dbReference>
<keyword evidence="3 8" id="KW-0812">Transmembrane</keyword>
<evidence type="ECO:0000256" key="8">
    <source>
        <dbReference type="RuleBase" id="RU363111"/>
    </source>
</evidence>
<dbReference type="PANTHER" id="PTHR23137">
    <property type="entry name" value="VESICLE TRANSPORT PROTEIN-RELATED"/>
    <property type="match status" value="1"/>
</dbReference>
<reference evidence="9" key="1">
    <citation type="journal article" date="2023" name="bioRxiv">
        <title>Improved chromosome-level genome assembly for marigold (Tagetes erecta).</title>
        <authorList>
            <person name="Jiang F."/>
            <person name="Yuan L."/>
            <person name="Wang S."/>
            <person name="Wang H."/>
            <person name="Xu D."/>
            <person name="Wang A."/>
            <person name="Fan W."/>
        </authorList>
    </citation>
    <scope>NUCLEOTIDE SEQUENCE</scope>
    <source>
        <strain evidence="9">WSJ</strain>
        <tissue evidence="9">Leaf</tissue>
    </source>
</reference>
<proteinExistence type="inferred from homology"/>
<dbReference type="Proteomes" id="UP001229421">
    <property type="component" value="Unassembled WGS sequence"/>
</dbReference>
<keyword evidence="4 8" id="KW-0653">Protein transport</keyword>
<comment type="similarity">
    <text evidence="7 8">Belongs to the SFT2 family.</text>
</comment>
<evidence type="ECO:0000256" key="5">
    <source>
        <dbReference type="ARBA" id="ARBA00022989"/>
    </source>
</evidence>
<gene>
    <name evidence="9" type="ORF">QVD17_05563</name>
</gene>
<protein>
    <recommendedName>
        <fullName evidence="8">Vesicle transport protein</fullName>
    </recommendedName>
</protein>
<dbReference type="InterPro" id="IPR007305">
    <property type="entry name" value="Vesicle_transpt_Got1/SFT2"/>
</dbReference>
<keyword evidence="10" id="KW-1185">Reference proteome</keyword>
<evidence type="ECO:0000256" key="2">
    <source>
        <dbReference type="ARBA" id="ARBA00022448"/>
    </source>
</evidence>
<keyword evidence="6 8" id="KW-0472">Membrane</keyword>
<dbReference type="GO" id="GO:0012505">
    <property type="term" value="C:endomembrane system"/>
    <property type="evidence" value="ECO:0007669"/>
    <property type="project" value="UniProtKB-ARBA"/>
</dbReference>
<accession>A0AAD8PAN0</accession>
<dbReference type="InterPro" id="IPR011691">
    <property type="entry name" value="Vesicle_transpt_SFT2"/>
</dbReference>
<dbReference type="GO" id="GO:0015031">
    <property type="term" value="P:protein transport"/>
    <property type="evidence" value="ECO:0007669"/>
    <property type="project" value="UniProtKB-KW"/>
</dbReference>
<comment type="caution">
    <text evidence="8">Lacks conserved residue(s) required for the propagation of feature annotation.</text>
</comment>